<dbReference type="AlphaFoldDB" id="A9TUZ5"/>
<proteinExistence type="predicted"/>
<sequence>METCQISEAKMISSLHLAIEPKFQEKMKELLEGDVIFILLEDESTESDYTNNWKKLKEVVVVLGRQQEAKAKEVSIWPKKSSTLASMSSLSMQGTNLKKREMKEQGGEGEKKDSFQTITMEGQGIQKFEGNAKIKDLETNDNAVGSYGYSILNKFIQVDNGNLDEKSLSDKKKFSIFEGDEDVLPNTLDYVEEFKIESLQKIDYGSIEDYNHEDCMNSQYCDVRSGRIMHRYDDENQITYDYETTYELGERSYEFLHEEGYEIV</sequence>
<protein>
    <submittedName>
        <fullName evidence="1">Predicted protein</fullName>
    </submittedName>
</protein>
<dbReference type="EMBL" id="DS545218">
    <property type="protein sequence ID" value="EDQ52770.1"/>
    <property type="molecule type" value="Genomic_DNA"/>
</dbReference>
<gene>
    <name evidence="1" type="ORF">PHYPADRAFT_97627</name>
</gene>
<organism>
    <name type="scientific">Physcomitrium patens</name>
    <name type="common">Spreading-leaved earth moss</name>
    <name type="synonym">Physcomitrella patens</name>
    <dbReference type="NCBI Taxonomy" id="3218"/>
    <lineage>
        <taxon>Eukaryota</taxon>
        <taxon>Viridiplantae</taxon>
        <taxon>Streptophyta</taxon>
        <taxon>Embryophyta</taxon>
        <taxon>Bryophyta</taxon>
        <taxon>Bryophytina</taxon>
        <taxon>Bryopsida</taxon>
        <taxon>Funariidae</taxon>
        <taxon>Funariales</taxon>
        <taxon>Funariaceae</taxon>
        <taxon>Physcomitrium</taxon>
    </lineage>
</organism>
<accession>A9TUZ5</accession>
<evidence type="ECO:0000313" key="1">
    <source>
        <dbReference type="EMBL" id="EDQ52770.1"/>
    </source>
</evidence>
<name>A9TUZ5_PHYPA</name>
<reference evidence="1" key="1">
    <citation type="journal article" date="2008" name="Science">
        <title>The Physcomitrella genome reveals evolutionary insights into the conquest of land by plants.</title>
        <authorList>
            <person name="Rensing S."/>
            <person name="Lang D."/>
            <person name="Zimmer A."/>
            <person name="Terry A."/>
            <person name="Salamov A."/>
            <person name="Shapiro H."/>
            <person name="Nishiyama T."/>
            <person name="Perroud P.-F."/>
            <person name="Lindquist E."/>
            <person name="Kamisugi Y."/>
            <person name="Tanahashi T."/>
            <person name="Sakakibara K."/>
            <person name="Fujita T."/>
            <person name="Oishi K."/>
            <person name="Shin-I T."/>
            <person name="Kuroki Y."/>
            <person name="Toyoda A."/>
            <person name="Suzuki Y."/>
            <person name="Hashimoto A."/>
            <person name="Yamaguchi K."/>
            <person name="Sugano A."/>
            <person name="Kohara Y."/>
            <person name="Fujiyama A."/>
            <person name="Anterola A."/>
            <person name="Aoki S."/>
            <person name="Ashton N."/>
            <person name="Barbazuk W.B."/>
            <person name="Barker E."/>
            <person name="Bennetzen J."/>
            <person name="Bezanilla M."/>
            <person name="Blankenship R."/>
            <person name="Cho S.H."/>
            <person name="Dutcher S."/>
            <person name="Estelle M."/>
            <person name="Fawcett J.A."/>
            <person name="Gundlach H."/>
            <person name="Hanada K."/>
            <person name="Heyl A."/>
            <person name="Hicks K.A."/>
            <person name="Hugh J."/>
            <person name="Lohr M."/>
            <person name="Mayer K."/>
            <person name="Melkozernov A."/>
            <person name="Murata T."/>
            <person name="Nelson D."/>
            <person name="Pils B."/>
            <person name="Prigge M."/>
            <person name="Reiss B."/>
            <person name="Renner T."/>
            <person name="Rombauts S."/>
            <person name="Rushton P."/>
            <person name="Sanderfoot A."/>
            <person name="Schween G."/>
            <person name="Shiu S.-H."/>
            <person name="Stueber K."/>
            <person name="Theodoulou F.L."/>
            <person name="Tu H."/>
            <person name="Van de Peer Y."/>
            <person name="Verrier P.J."/>
            <person name="Waters E."/>
            <person name="Wood A."/>
            <person name="Yang L."/>
            <person name="Cove D."/>
            <person name="Cuming A."/>
            <person name="Hasebe M."/>
            <person name="Lucas S."/>
            <person name="Mishler D.B."/>
            <person name="Reski R."/>
            <person name="Grigoriev I."/>
            <person name="Quatrano R.S."/>
            <person name="Boore J.L."/>
        </authorList>
    </citation>
    <scope>NUCLEOTIDE SEQUENCE [LARGE SCALE GENOMIC DNA]</scope>
</reference>